<keyword evidence="2" id="KW-1185">Reference proteome</keyword>
<organism evidence="1 2">
    <name type="scientific">Sphingobium phage Lacusarx</name>
    <dbReference type="NCBI Taxonomy" id="1980139"/>
    <lineage>
        <taxon>Viruses</taxon>
        <taxon>Duplodnaviria</taxon>
        <taxon>Heunggongvirae</taxon>
        <taxon>Uroviricota</taxon>
        <taxon>Caudoviricetes</taxon>
        <taxon>Lacusarxvirus</taxon>
        <taxon>Lacusarxvirus lacusarx</taxon>
    </lineage>
</organism>
<name>A0A1W6DXB6_9CAUD</name>
<evidence type="ECO:0000313" key="2">
    <source>
        <dbReference type="Proteomes" id="UP000223906"/>
    </source>
</evidence>
<sequence length="119" mass="13959">MNIPNTSELDDLNKLADLLTEGTFYVDHDEAVRLVGELKKSITRLNYLSKYNYVVQHYLGIAKLHMTEEQRAKVAPYQKQMDILWCRRLMEVGYTDYTNLTTIFNIPIEIVEHCRKFSA</sequence>
<proteinExistence type="predicted"/>
<reference evidence="1 2" key="1">
    <citation type="submission" date="2017-02" db="EMBL/GenBank/DDBJ databases">
        <title>The first characterized phage against a member of the ecologically important #sphingomonads reveals high dissimilarity against all other known phages.</title>
        <authorList>
            <person name="Nielsen T.K."/>
            <person name="Carstens A.B."/>
            <person name="Kot W."/>
            <person name="Lametsch R."/>
            <person name="Neve H."/>
            <person name="Hansen L.H."/>
        </authorList>
    </citation>
    <scope>NUCLEOTIDE SEQUENCE [LARGE SCALE GENOMIC DNA]</scope>
</reference>
<accession>A0A1W6DXB6</accession>
<dbReference type="EMBL" id="KY629563">
    <property type="protein sequence ID" value="ARK07558.1"/>
    <property type="molecule type" value="Genomic_DNA"/>
</dbReference>
<evidence type="ECO:0000313" key="1">
    <source>
        <dbReference type="EMBL" id="ARK07558.1"/>
    </source>
</evidence>
<gene>
    <name evidence="1" type="ORF">LAV_00183</name>
</gene>
<dbReference type="Proteomes" id="UP000223906">
    <property type="component" value="Segment"/>
</dbReference>
<protein>
    <submittedName>
        <fullName evidence="1">Uncharacterized protein</fullName>
    </submittedName>
</protein>